<dbReference type="InterPro" id="IPR013762">
    <property type="entry name" value="Integrase-like_cat_sf"/>
</dbReference>
<evidence type="ECO:0000313" key="4">
    <source>
        <dbReference type="Proteomes" id="UP001595967"/>
    </source>
</evidence>
<gene>
    <name evidence="3" type="ORF">ACFO3A_05980</name>
</gene>
<dbReference type="Gene3D" id="1.10.443.10">
    <property type="entry name" value="Intergrase catalytic core"/>
    <property type="match status" value="1"/>
</dbReference>
<name>A0ABV9GWS5_9BURK</name>
<keyword evidence="4" id="KW-1185">Reference proteome</keyword>
<evidence type="ECO:0000313" key="3">
    <source>
        <dbReference type="EMBL" id="MFC4621762.1"/>
    </source>
</evidence>
<feature type="compositionally biased region" description="Basic and acidic residues" evidence="2">
    <location>
        <begin position="337"/>
        <end position="349"/>
    </location>
</feature>
<dbReference type="EMBL" id="JBHSEW010000004">
    <property type="protein sequence ID" value="MFC4621762.1"/>
    <property type="molecule type" value="Genomic_DNA"/>
</dbReference>
<feature type="region of interest" description="Disordered" evidence="2">
    <location>
        <begin position="307"/>
        <end position="349"/>
    </location>
</feature>
<accession>A0ABV9GWS5</accession>
<comment type="caution">
    <text evidence="3">The sequence shown here is derived from an EMBL/GenBank/DDBJ whole genome shotgun (WGS) entry which is preliminary data.</text>
</comment>
<sequence length="349" mass="39407">MNELDLKMQELVKRCRAILDAMRSPDVHTPYSPSPKTETEYKRQAEQLIHRARHAEGGLFYVVQSTASASTFRKRLAALQHFFSTQQEQLTRQLNAPTVQAAEILHLQLLLQLKHLQALQRLRNEGMKAPRAKRRSKRQALPGLPANWRTALCKRAARSRYLFPLIVLALTGCRPSELVSGIHLWRSRDEATGRLLIHFSIAGAKVKVSQGQPVRTISYDAKDPHPLVVVINGLLDAQPKPQVFAQISSAVNLTVEIRRLARSLWPKHKQPITAYCFRHQFAADMKANGDDEATSRGLGHISAETRRVYGTAGQASNGERVRPMRVDSQRPVKPRRREPCTKRRGDLAP</sequence>
<dbReference type="SUPFAM" id="SSF56349">
    <property type="entry name" value="DNA breaking-rejoining enzymes"/>
    <property type="match status" value="1"/>
</dbReference>
<feature type="compositionally biased region" description="Basic and acidic residues" evidence="2">
    <location>
        <begin position="319"/>
        <end position="330"/>
    </location>
</feature>
<evidence type="ECO:0000256" key="1">
    <source>
        <dbReference type="ARBA" id="ARBA00023172"/>
    </source>
</evidence>
<reference evidence="4" key="1">
    <citation type="journal article" date="2019" name="Int. J. Syst. Evol. Microbiol.">
        <title>The Global Catalogue of Microorganisms (GCM) 10K type strain sequencing project: providing services to taxonomists for standard genome sequencing and annotation.</title>
        <authorList>
            <consortium name="The Broad Institute Genomics Platform"/>
            <consortium name="The Broad Institute Genome Sequencing Center for Infectious Disease"/>
            <person name="Wu L."/>
            <person name="Ma J."/>
        </authorList>
    </citation>
    <scope>NUCLEOTIDE SEQUENCE [LARGE SCALE GENOMIC DNA]</scope>
    <source>
        <strain evidence="4">JCM 11650</strain>
    </source>
</reference>
<proteinExistence type="predicted"/>
<keyword evidence="1" id="KW-0233">DNA recombination</keyword>
<dbReference type="RefSeq" id="WP_377724837.1">
    <property type="nucleotide sequence ID" value="NZ_JBHSEW010000004.1"/>
</dbReference>
<dbReference type="InterPro" id="IPR011010">
    <property type="entry name" value="DNA_brk_join_enz"/>
</dbReference>
<dbReference type="Proteomes" id="UP001595967">
    <property type="component" value="Unassembled WGS sequence"/>
</dbReference>
<protein>
    <submittedName>
        <fullName evidence="3">Integrase</fullName>
    </submittedName>
</protein>
<organism evidence="3 4">
    <name type="scientific">Comamonas nitrativorans</name>
    <dbReference type="NCBI Taxonomy" id="108437"/>
    <lineage>
        <taxon>Bacteria</taxon>
        <taxon>Pseudomonadati</taxon>
        <taxon>Pseudomonadota</taxon>
        <taxon>Betaproteobacteria</taxon>
        <taxon>Burkholderiales</taxon>
        <taxon>Comamonadaceae</taxon>
        <taxon>Comamonas</taxon>
    </lineage>
</organism>
<evidence type="ECO:0000256" key="2">
    <source>
        <dbReference type="SAM" id="MobiDB-lite"/>
    </source>
</evidence>